<dbReference type="SUPFAM" id="SSF53335">
    <property type="entry name" value="S-adenosyl-L-methionine-dependent methyltransferases"/>
    <property type="match status" value="1"/>
</dbReference>
<gene>
    <name evidence="2" type="ORF">EFQ99_06785</name>
</gene>
<dbReference type="EMBL" id="RJTH01000002">
    <property type="protein sequence ID" value="RUM25995.1"/>
    <property type="molecule type" value="Genomic_DNA"/>
</dbReference>
<sequence>MAAGNIGACIACGGKNEPLIDRIWDDRYGSPGIFSVLKCENCGQMVTSPPLSEDDLPGLYSRYYPRGNVDLGAIEREAALVLAPGASEKRYREGTDNQGHYAVLPGQNVLDIGCGSCVSLLEVRNLGGTAFGIEADPNVRAIAEHFGLDVHIGSIHDNPFPGRTFDLIVLNQVIEHVPEPLALLRIVRERLAPGGKVILAFPNTGSLNRKVSRGKWINWHIPYHLHHYNKKSFGLIAAKTGYRVASMRTITPNVWTILQLRAFGDVTAEGQASSAWTGRGPSVPSTSSFAMRWKNRFASRVSGTAGRTMTRLNRLVDRLGLGDSLLVVLHKQD</sequence>
<proteinExistence type="predicted"/>
<accession>A0A3S0QX09</accession>
<reference evidence="3" key="1">
    <citation type="submission" date="2018-11" db="EMBL/GenBank/DDBJ databases">
        <title>Rhizobium chutanense sp. nov., isolated from root nodules of Phaseolus vulgaris in China.</title>
        <authorList>
            <person name="Huo Y."/>
        </authorList>
    </citation>
    <scope>NUCLEOTIDE SEQUENCE [LARGE SCALE GENOMIC DNA]</scope>
    <source>
        <strain evidence="3">CCBAU 65647</strain>
    </source>
</reference>
<dbReference type="AlphaFoldDB" id="A0A3S0QX09"/>
<dbReference type="Gene3D" id="3.40.50.150">
    <property type="entry name" value="Vaccinia Virus protein VP39"/>
    <property type="match status" value="1"/>
</dbReference>
<dbReference type="PANTHER" id="PTHR43861:SF3">
    <property type="entry name" value="PUTATIVE (AFU_ORTHOLOGUE AFUA_2G14390)-RELATED"/>
    <property type="match status" value="1"/>
</dbReference>
<keyword evidence="1 2" id="KW-0808">Transferase</keyword>
<evidence type="ECO:0000313" key="3">
    <source>
        <dbReference type="Proteomes" id="UP000278823"/>
    </source>
</evidence>
<dbReference type="GO" id="GO:0008168">
    <property type="term" value="F:methyltransferase activity"/>
    <property type="evidence" value="ECO:0007669"/>
    <property type="project" value="UniProtKB-KW"/>
</dbReference>
<organism evidence="2 3">
    <name type="scientific">Rhizobium vallis</name>
    <dbReference type="NCBI Taxonomy" id="634290"/>
    <lineage>
        <taxon>Bacteria</taxon>
        <taxon>Pseudomonadati</taxon>
        <taxon>Pseudomonadota</taxon>
        <taxon>Alphaproteobacteria</taxon>
        <taxon>Hyphomicrobiales</taxon>
        <taxon>Rhizobiaceae</taxon>
        <taxon>Rhizobium/Agrobacterium group</taxon>
        <taxon>Rhizobium</taxon>
    </lineage>
</organism>
<dbReference type="InterPro" id="IPR029063">
    <property type="entry name" value="SAM-dependent_MTases_sf"/>
</dbReference>
<evidence type="ECO:0000256" key="1">
    <source>
        <dbReference type="ARBA" id="ARBA00022679"/>
    </source>
</evidence>
<dbReference type="PANTHER" id="PTHR43861">
    <property type="entry name" value="TRANS-ACONITATE 2-METHYLTRANSFERASE-RELATED"/>
    <property type="match status" value="1"/>
</dbReference>
<evidence type="ECO:0000313" key="2">
    <source>
        <dbReference type="EMBL" id="RUM25995.1"/>
    </source>
</evidence>
<comment type="caution">
    <text evidence="2">The sequence shown here is derived from an EMBL/GenBank/DDBJ whole genome shotgun (WGS) entry which is preliminary data.</text>
</comment>
<dbReference type="RefSeq" id="WP_126920054.1">
    <property type="nucleotide sequence ID" value="NZ_ML133687.1"/>
</dbReference>
<keyword evidence="3" id="KW-1185">Reference proteome</keyword>
<name>A0A3S0QX09_9HYPH</name>
<dbReference type="CDD" id="cd02440">
    <property type="entry name" value="AdoMet_MTases"/>
    <property type="match status" value="1"/>
</dbReference>
<dbReference type="GO" id="GO:0032259">
    <property type="term" value="P:methylation"/>
    <property type="evidence" value="ECO:0007669"/>
    <property type="project" value="UniProtKB-KW"/>
</dbReference>
<dbReference type="Proteomes" id="UP000278823">
    <property type="component" value="Unassembled WGS sequence"/>
</dbReference>
<dbReference type="Pfam" id="PF13489">
    <property type="entry name" value="Methyltransf_23"/>
    <property type="match status" value="1"/>
</dbReference>
<keyword evidence="2" id="KW-0489">Methyltransferase</keyword>
<dbReference type="OrthoDB" id="9792690at2"/>
<protein>
    <submittedName>
        <fullName evidence="2">Class I SAM-dependent methyltransferase</fullName>
    </submittedName>
</protein>